<dbReference type="InterPro" id="IPR017926">
    <property type="entry name" value="GATASE"/>
</dbReference>
<dbReference type="InterPro" id="IPR010117">
    <property type="entry name" value="PabB_fungal"/>
</dbReference>
<gene>
    <name evidence="14" type="ORF">CLAFUR5_02531</name>
</gene>
<dbReference type="Pfam" id="PF04715">
    <property type="entry name" value="Anth_synt_I_N"/>
    <property type="match status" value="1"/>
</dbReference>
<evidence type="ECO:0000256" key="2">
    <source>
        <dbReference type="ARBA" id="ARBA00005009"/>
    </source>
</evidence>
<comment type="pathway">
    <text evidence="2">Cofactor biosynthesis; tetrahydrofolate biosynthesis; 4-aminobenzoate from chorismate: step 1/2.</text>
</comment>
<dbReference type="InterPro" id="IPR015890">
    <property type="entry name" value="Chorismate_C"/>
</dbReference>
<accession>A0A9Q8L9Q4</accession>
<dbReference type="InterPro" id="IPR019999">
    <property type="entry name" value="Anth_synth_I-like"/>
</dbReference>
<keyword evidence="6" id="KW-0289">Folate biosynthesis</keyword>
<dbReference type="InterPro" id="IPR006221">
    <property type="entry name" value="TrpG/PapA_dom"/>
</dbReference>
<dbReference type="CDD" id="cd01743">
    <property type="entry name" value="GATase1_Anthranilate_Synthase"/>
    <property type="match status" value="1"/>
</dbReference>
<dbReference type="Gene3D" id="3.40.50.880">
    <property type="match status" value="1"/>
</dbReference>
<evidence type="ECO:0000313" key="15">
    <source>
        <dbReference type="Proteomes" id="UP000756132"/>
    </source>
</evidence>
<dbReference type="OrthoDB" id="64220at2759"/>
<dbReference type="OMA" id="QYHSLHA"/>
<evidence type="ECO:0000256" key="6">
    <source>
        <dbReference type="ARBA" id="ARBA00022909"/>
    </source>
</evidence>
<dbReference type="GO" id="GO:0005737">
    <property type="term" value="C:cytoplasm"/>
    <property type="evidence" value="ECO:0007669"/>
    <property type="project" value="TreeGrafter"/>
</dbReference>
<dbReference type="InterPro" id="IPR006805">
    <property type="entry name" value="Anth_synth_I_N"/>
</dbReference>
<organism evidence="14 15">
    <name type="scientific">Passalora fulva</name>
    <name type="common">Tomato leaf mold</name>
    <name type="synonym">Cladosporium fulvum</name>
    <dbReference type="NCBI Taxonomy" id="5499"/>
    <lineage>
        <taxon>Eukaryota</taxon>
        <taxon>Fungi</taxon>
        <taxon>Dikarya</taxon>
        <taxon>Ascomycota</taxon>
        <taxon>Pezizomycotina</taxon>
        <taxon>Dothideomycetes</taxon>
        <taxon>Dothideomycetidae</taxon>
        <taxon>Mycosphaerellales</taxon>
        <taxon>Mycosphaerellaceae</taxon>
        <taxon>Fulvia</taxon>
    </lineage>
</organism>
<keyword evidence="7" id="KW-0315">Glutamine amidotransferase</keyword>
<comment type="similarity">
    <text evidence="3">In the C-terminal section; belongs to the anthranilate synthase component I family.</text>
</comment>
<evidence type="ECO:0000256" key="10">
    <source>
        <dbReference type="SAM" id="MobiDB-lite"/>
    </source>
</evidence>
<proteinExistence type="inferred from homology"/>
<dbReference type="RefSeq" id="XP_047757665.1">
    <property type="nucleotide sequence ID" value="XM_047901679.1"/>
</dbReference>
<dbReference type="PRINTS" id="PR00095">
    <property type="entry name" value="ANTSNTHASEI"/>
</dbReference>
<dbReference type="InterPro" id="IPR029062">
    <property type="entry name" value="Class_I_gatase-like"/>
</dbReference>
<evidence type="ECO:0000259" key="13">
    <source>
        <dbReference type="Pfam" id="PF04715"/>
    </source>
</evidence>
<evidence type="ECO:0000256" key="1">
    <source>
        <dbReference type="ARBA" id="ARBA00001000"/>
    </source>
</evidence>
<keyword evidence="15" id="KW-1185">Reference proteome</keyword>
<dbReference type="PANTHER" id="PTHR11236">
    <property type="entry name" value="AMINOBENZOATE/ANTHRANILATE SYNTHASE"/>
    <property type="match status" value="1"/>
</dbReference>
<reference evidence="14" key="2">
    <citation type="journal article" date="2022" name="Microb. Genom.">
        <title>A chromosome-scale genome assembly of the tomato pathogen Cladosporium fulvum reveals a compartmentalized genome architecture and the presence of a dispensable chromosome.</title>
        <authorList>
            <person name="Zaccaron A.Z."/>
            <person name="Chen L.H."/>
            <person name="Samaras A."/>
            <person name="Stergiopoulos I."/>
        </authorList>
    </citation>
    <scope>NUCLEOTIDE SEQUENCE</scope>
    <source>
        <strain evidence="14">Race5_Kim</strain>
    </source>
</reference>
<dbReference type="EMBL" id="CP090164">
    <property type="protein sequence ID" value="UJO13299.1"/>
    <property type="molecule type" value="Genomic_DNA"/>
</dbReference>
<dbReference type="GO" id="GO:0008153">
    <property type="term" value="P:4-aminobenzoate biosynthetic process"/>
    <property type="evidence" value="ECO:0007669"/>
    <property type="project" value="TreeGrafter"/>
</dbReference>
<dbReference type="PROSITE" id="PS51273">
    <property type="entry name" value="GATASE_TYPE_1"/>
    <property type="match status" value="1"/>
</dbReference>
<dbReference type="GO" id="GO:0046656">
    <property type="term" value="P:folic acid biosynthetic process"/>
    <property type="evidence" value="ECO:0007669"/>
    <property type="project" value="UniProtKB-KW"/>
</dbReference>
<evidence type="ECO:0000259" key="11">
    <source>
        <dbReference type="Pfam" id="PF00117"/>
    </source>
</evidence>
<keyword evidence="5" id="KW-0808">Transferase</keyword>
<evidence type="ECO:0000256" key="7">
    <source>
        <dbReference type="ARBA" id="ARBA00022962"/>
    </source>
</evidence>
<sequence length="751" mass="82935">MQRHKILFIDAYDSFSNSIIALLRAELSVAVDCIKIDDPRFVLNDEVFYSHLDGYDAVAAGPGPGHPANAGDIGLIGKLWDLPHEHLLPVLGICLGFQSLCLAYGGNVVKLLEPRHGIMAIVEHCGDDIFSNTGKIVATQYHSLHVQLETGHTSGRDSPESDGDPEDHAWKPSQRCPHLKPLAWNLLNVNNGPILMAVRHCDKPFWAVQYHPESICTNQEGQKLVANWWSEACRWRKWGRLSDVQRVDDAAEDVDVGKPTVDVEAESVSGRTVTWRTAEGDLPDVAAIVESFRDSTNTGEPLLLESGLRNNQPINSKTGHTSIIGLPGVKSNQIRYFTNRRILEVIEDDTIISSRPTTIDEVFLYIDEYMRERRMVEGPAKSTFWGGLIGYVSYEAGLETIEVRPCDVNPSRPDLLFTFVERSIVIDHTTGIAYIQSIRPDDTEWVQEARSQLQNLAAKPNPPQHLPADLVSANLSTGPAQDIYINQVKACQAELRAGESYELCLTDQSTLQTPADPWSLYCKLRLKNPAPFSSYLHISSPNASGLSIASTSPERFLSWSRRGQCQFRPIKGTVKKGPDMTRKKAEEILGSAKERAENLMIVDLIRHDLAGVIGENQVRVPKLMSVEEYETVYQLVSVIEGNLGTNASGASVLAASLPPGSMTGAPKKRSCELLQKIERGQPRSLYSGVIGYFDVGGGGDFSVVIRTAFKWDDDADWRVGAGGAITVLSEPEAEWEEMLTKRESVLQSLNS</sequence>
<dbReference type="GO" id="GO:0000162">
    <property type="term" value="P:L-tryptophan biosynthetic process"/>
    <property type="evidence" value="ECO:0007669"/>
    <property type="project" value="TreeGrafter"/>
</dbReference>
<dbReference type="PANTHER" id="PTHR11236:SF18">
    <property type="entry name" value="AMINODEOXYCHORISMATE SYNTHASE"/>
    <property type="match status" value="1"/>
</dbReference>
<protein>
    <recommendedName>
        <fullName evidence="4">aminodeoxychorismate synthase</fullName>
        <ecNumber evidence="4">2.6.1.85</ecNumber>
    </recommendedName>
    <alternativeName>
        <fullName evidence="8">Para-aminobenzoate synthase</fullName>
    </alternativeName>
    <alternativeName>
        <fullName evidence="9">p-aminobenzoic acid synthase</fullName>
    </alternativeName>
</protein>
<dbReference type="GeneID" id="71982409"/>
<evidence type="ECO:0000256" key="8">
    <source>
        <dbReference type="ARBA" id="ARBA00031329"/>
    </source>
</evidence>
<dbReference type="Gene3D" id="3.60.120.10">
    <property type="entry name" value="Anthranilate synthase"/>
    <property type="match status" value="1"/>
</dbReference>
<evidence type="ECO:0000256" key="4">
    <source>
        <dbReference type="ARBA" id="ARBA00013139"/>
    </source>
</evidence>
<feature type="domain" description="Chorismate-utilising enzyme C-terminal" evidence="12">
    <location>
        <begin position="481"/>
        <end position="741"/>
    </location>
</feature>
<evidence type="ECO:0000256" key="9">
    <source>
        <dbReference type="ARBA" id="ARBA00031904"/>
    </source>
</evidence>
<evidence type="ECO:0000259" key="12">
    <source>
        <dbReference type="Pfam" id="PF00425"/>
    </source>
</evidence>
<dbReference type="Pfam" id="PF00117">
    <property type="entry name" value="GATase"/>
    <property type="match status" value="2"/>
</dbReference>
<dbReference type="NCBIfam" id="TIGR01823">
    <property type="entry name" value="PabB-fungal"/>
    <property type="match status" value="1"/>
</dbReference>
<comment type="catalytic activity">
    <reaction evidence="1">
        <text>chorismate + L-glutamine = 4-amino-4-deoxychorismate + L-glutamate</text>
        <dbReference type="Rhea" id="RHEA:11672"/>
        <dbReference type="ChEBI" id="CHEBI:29748"/>
        <dbReference type="ChEBI" id="CHEBI:29985"/>
        <dbReference type="ChEBI" id="CHEBI:58359"/>
        <dbReference type="ChEBI" id="CHEBI:58406"/>
        <dbReference type="EC" id="2.6.1.85"/>
    </reaction>
</comment>
<name>A0A9Q8L9Q4_PASFU</name>
<evidence type="ECO:0000313" key="14">
    <source>
        <dbReference type="EMBL" id="UJO13299.1"/>
    </source>
</evidence>
<dbReference type="Pfam" id="PF00425">
    <property type="entry name" value="Chorismate_bind"/>
    <property type="match status" value="1"/>
</dbReference>
<dbReference type="Proteomes" id="UP000756132">
    <property type="component" value="Chromosome 2"/>
</dbReference>
<dbReference type="GO" id="GO:0046820">
    <property type="term" value="F:4-amino-4-deoxychorismate synthase activity"/>
    <property type="evidence" value="ECO:0007669"/>
    <property type="project" value="UniProtKB-EC"/>
</dbReference>
<dbReference type="SUPFAM" id="SSF56322">
    <property type="entry name" value="ADC synthase"/>
    <property type="match status" value="1"/>
</dbReference>
<feature type="domain" description="Glutamine amidotransferase" evidence="11">
    <location>
        <begin position="188"/>
        <end position="223"/>
    </location>
</feature>
<dbReference type="AlphaFoldDB" id="A0A9Q8L9Q4"/>
<feature type="domain" description="Anthranilate synthase component I N-terminal" evidence="13">
    <location>
        <begin position="288"/>
        <end position="433"/>
    </location>
</feature>
<evidence type="ECO:0000256" key="3">
    <source>
        <dbReference type="ARBA" id="ARBA00005970"/>
    </source>
</evidence>
<dbReference type="InterPro" id="IPR005801">
    <property type="entry name" value="ADC_synthase"/>
</dbReference>
<evidence type="ECO:0000256" key="5">
    <source>
        <dbReference type="ARBA" id="ARBA00022679"/>
    </source>
</evidence>
<dbReference type="PRINTS" id="PR00099">
    <property type="entry name" value="CPSGATASE"/>
</dbReference>
<dbReference type="SUPFAM" id="SSF52317">
    <property type="entry name" value="Class I glutamine amidotransferase-like"/>
    <property type="match status" value="1"/>
</dbReference>
<dbReference type="KEGG" id="ffu:CLAFUR5_02531"/>
<feature type="domain" description="Glutamine amidotransferase" evidence="11">
    <location>
        <begin position="8"/>
        <end position="148"/>
    </location>
</feature>
<reference evidence="14" key="1">
    <citation type="submission" date="2021-12" db="EMBL/GenBank/DDBJ databases">
        <authorList>
            <person name="Zaccaron A."/>
            <person name="Stergiopoulos I."/>
        </authorList>
    </citation>
    <scope>NUCLEOTIDE SEQUENCE</scope>
    <source>
        <strain evidence="14">Race5_Kim</strain>
    </source>
</reference>
<dbReference type="EC" id="2.6.1.85" evidence="4"/>
<feature type="region of interest" description="Disordered" evidence="10">
    <location>
        <begin position="150"/>
        <end position="172"/>
    </location>
</feature>